<dbReference type="Gene3D" id="1.50.10.10">
    <property type="match status" value="1"/>
</dbReference>
<dbReference type="InterPro" id="IPR012341">
    <property type="entry name" value="6hp_glycosidase-like_sf"/>
</dbReference>
<comment type="catalytic activity">
    <reaction evidence="2">
        <text>alpha,alpha-trehalose + H2O = alpha-D-glucose + beta-D-glucose</text>
        <dbReference type="Rhea" id="RHEA:32675"/>
        <dbReference type="ChEBI" id="CHEBI:15377"/>
        <dbReference type="ChEBI" id="CHEBI:15903"/>
        <dbReference type="ChEBI" id="CHEBI:16551"/>
        <dbReference type="ChEBI" id="CHEBI:17925"/>
        <dbReference type="EC" id="3.2.1.28"/>
    </reaction>
</comment>
<feature type="non-terminal residue" evidence="4">
    <location>
        <position position="97"/>
    </location>
</feature>
<dbReference type="PANTHER" id="PTHR23403">
    <property type="entry name" value="TREHALASE"/>
    <property type="match status" value="1"/>
</dbReference>
<comment type="similarity">
    <text evidence="1 2">Belongs to the glycosyl hydrolase 37 family.</text>
</comment>
<evidence type="ECO:0000256" key="3">
    <source>
        <dbReference type="SAM" id="MobiDB-lite"/>
    </source>
</evidence>
<dbReference type="PRINTS" id="PR00744">
    <property type="entry name" value="GLHYDRLASE37"/>
</dbReference>
<feature type="region of interest" description="Disordered" evidence="3">
    <location>
        <begin position="75"/>
        <end position="97"/>
    </location>
</feature>
<dbReference type="EMBL" id="GBEZ01010160">
    <property type="protein sequence ID" value="JAC75487.1"/>
    <property type="molecule type" value="Transcribed_RNA"/>
</dbReference>
<evidence type="ECO:0000313" key="4">
    <source>
        <dbReference type="EMBL" id="JAC75487.1"/>
    </source>
</evidence>
<keyword evidence="2" id="KW-0326">Glycosidase</keyword>
<evidence type="ECO:0000256" key="1">
    <source>
        <dbReference type="ARBA" id="ARBA00005615"/>
    </source>
</evidence>
<sequence>VREHGFMPNGSRAYYLNRSQPPMLSRMVREVHRATGDDGLLREALAALRLEHRYFLRKHVRVALPGGEPRPLARYLAEWDRPRPESHREDVETSSLA</sequence>
<gene>
    <name evidence="4" type="ORF">TSPGSL018_22938</name>
</gene>
<accession>A0A061RRG7</accession>
<evidence type="ECO:0000256" key="2">
    <source>
        <dbReference type="RuleBase" id="RU361180"/>
    </source>
</evidence>
<organism evidence="4">
    <name type="scientific">Tetraselmis sp. GSL018</name>
    <dbReference type="NCBI Taxonomy" id="582737"/>
    <lineage>
        <taxon>Eukaryota</taxon>
        <taxon>Viridiplantae</taxon>
        <taxon>Chlorophyta</taxon>
        <taxon>core chlorophytes</taxon>
        <taxon>Chlorodendrophyceae</taxon>
        <taxon>Chlorodendrales</taxon>
        <taxon>Chlorodendraceae</taxon>
        <taxon>Tetraselmis</taxon>
    </lineage>
</organism>
<protein>
    <recommendedName>
        <fullName evidence="2">Trehalase</fullName>
        <ecNumber evidence="2">3.2.1.28</ecNumber>
    </recommendedName>
    <alternativeName>
        <fullName evidence="2">Alpha-trehalose glucohydrolase</fullName>
    </alternativeName>
</protein>
<proteinExistence type="inferred from homology"/>
<feature type="compositionally biased region" description="Basic and acidic residues" evidence="3">
    <location>
        <begin position="77"/>
        <end position="91"/>
    </location>
</feature>
<dbReference type="InterPro" id="IPR001661">
    <property type="entry name" value="Glyco_hydro_37"/>
</dbReference>
<dbReference type="EC" id="3.2.1.28" evidence="2"/>
<dbReference type="GO" id="GO:0005993">
    <property type="term" value="P:trehalose catabolic process"/>
    <property type="evidence" value="ECO:0007669"/>
    <property type="project" value="TreeGrafter"/>
</dbReference>
<dbReference type="GO" id="GO:0004555">
    <property type="term" value="F:alpha,alpha-trehalase activity"/>
    <property type="evidence" value="ECO:0007669"/>
    <property type="project" value="UniProtKB-EC"/>
</dbReference>
<dbReference type="SUPFAM" id="SSF48208">
    <property type="entry name" value="Six-hairpin glycosidases"/>
    <property type="match status" value="1"/>
</dbReference>
<dbReference type="AlphaFoldDB" id="A0A061RRG7"/>
<reference evidence="4" key="1">
    <citation type="submission" date="2014-05" db="EMBL/GenBank/DDBJ databases">
        <title>The transcriptome of the halophilic microalga Tetraselmis sp. GSL018 isolated from the Great Salt Lake, Utah.</title>
        <authorList>
            <person name="Jinkerson R.E."/>
            <person name="D'Adamo S."/>
            <person name="Posewitz M.C."/>
        </authorList>
    </citation>
    <scope>NUCLEOTIDE SEQUENCE</scope>
    <source>
        <strain evidence="4">GSL018</strain>
    </source>
</reference>
<name>A0A061RRG7_9CHLO</name>
<keyword evidence="2 4" id="KW-0378">Hydrolase</keyword>
<dbReference type="Pfam" id="PF01204">
    <property type="entry name" value="Trehalase"/>
    <property type="match status" value="1"/>
</dbReference>
<feature type="non-terminal residue" evidence="4">
    <location>
        <position position="1"/>
    </location>
</feature>
<dbReference type="PANTHER" id="PTHR23403:SF1">
    <property type="entry name" value="TREHALASE"/>
    <property type="match status" value="1"/>
</dbReference>
<dbReference type="InterPro" id="IPR008928">
    <property type="entry name" value="6-hairpin_glycosidase_sf"/>
</dbReference>